<evidence type="ECO:0000313" key="3">
    <source>
        <dbReference type="EMBL" id="UUY05811.1"/>
    </source>
</evidence>
<sequence length="105" mass="11127">MPFYEYRRPDGTTFEVMQKMSEDPLTHDPETGVPVERVFHPIAVHFKGKGFYNTDYGTKRRNREKAKGDGGSSSGSSSSSDSGSSSSSASSGDAKGSSSSSSSSS</sequence>
<dbReference type="PANTHER" id="PTHR34404:SF2">
    <property type="entry name" value="CONSERVED SERINE RICH PROTEIN"/>
    <property type="match status" value="1"/>
</dbReference>
<evidence type="ECO:0000313" key="4">
    <source>
        <dbReference type="Proteomes" id="UP001058860"/>
    </source>
</evidence>
<organism evidence="3 4">
    <name type="scientific">Svornostia abyssi</name>
    <dbReference type="NCBI Taxonomy" id="2898438"/>
    <lineage>
        <taxon>Bacteria</taxon>
        <taxon>Bacillati</taxon>
        <taxon>Actinomycetota</taxon>
        <taxon>Thermoleophilia</taxon>
        <taxon>Solirubrobacterales</taxon>
        <taxon>Baekduiaceae</taxon>
        <taxon>Svornostia</taxon>
    </lineage>
</organism>
<feature type="compositionally biased region" description="Low complexity" evidence="1">
    <location>
        <begin position="74"/>
        <end position="105"/>
    </location>
</feature>
<keyword evidence="4" id="KW-1185">Reference proteome</keyword>
<reference evidence="4" key="1">
    <citation type="submission" date="2021-11" db="EMBL/GenBank/DDBJ databases">
        <title>Cultivation dependent microbiological survey of springs from the worlds oldest radium mine currently devoted to the extraction of radon-saturated water.</title>
        <authorList>
            <person name="Kapinusova G."/>
            <person name="Smrhova T."/>
            <person name="Strejcek M."/>
            <person name="Suman J."/>
            <person name="Jani K."/>
            <person name="Pajer P."/>
            <person name="Uhlik O."/>
        </authorList>
    </citation>
    <scope>NUCLEOTIDE SEQUENCE [LARGE SCALE GENOMIC DNA]</scope>
    <source>
        <strain evidence="4">J379</strain>
    </source>
</reference>
<dbReference type="PANTHER" id="PTHR34404">
    <property type="entry name" value="REGULATORY PROTEIN, FMDB FAMILY"/>
    <property type="match status" value="1"/>
</dbReference>
<feature type="region of interest" description="Disordered" evidence="1">
    <location>
        <begin position="49"/>
        <end position="105"/>
    </location>
</feature>
<dbReference type="Proteomes" id="UP001058860">
    <property type="component" value="Chromosome"/>
</dbReference>
<name>A0ABY5PME1_9ACTN</name>
<dbReference type="RefSeq" id="WP_353866252.1">
    <property type="nucleotide sequence ID" value="NZ_CP088295.1"/>
</dbReference>
<feature type="domain" description="Putative regulatory protein FmdB zinc ribbon" evidence="2">
    <location>
        <begin position="1"/>
        <end position="40"/>
    </location>
</feature>
<dbReference type="EMBL" id="CP088295">
    <property type="protein sequence ID" value="UUY05811.1"/>
    <property type="molecule type" value="Genomic_DNA"/>
</dbReference>
<proteinExistence type="predicted"/>
<dbReference type="NCBIfam" id="TIGR02605">
    <property type="entry name" value="CxxC_CxxC_SSSS"/>
    <property type="match status" value="1"/>
</dbReference>
<accession>A0ABY5PME1</accession>
<gene>
    <name evidence="3" type="ORF">LRS13_09915</name>
</gene>
<dbReference type="Pfam" id="PF09723">
    <property type="entry name" value="Zn_ribbon_8"/>
    <property type="match status" value="1"/>
</dbReference>
<dbReference type="SMART" id="SM00834">
    <property type="entry name" value="CxxC_CXXC_SSSS"/>
    <property type="match status" value="1"/>
</dbReference>
<evidence type="ECO:0000259" key="2">
    <source>
        <dbReference type="SMART" id="SM00834"/>
    </source>
</evidence>
<evidence type="ECO:0000256" key="1">
    <source>
        <dbReference type="SAM" id="MobiDB-lite"/>
    </source>
</evidence>
<protein>
    <recommendedName>
        <fullName evidence="2">Putative regulatory protein FmdB zinc ribbon domain-containing protein</fullName>
    </recommendedName>
</protein>
<dbReference type="InterPro" id="IPR013429">
    <property type="entry name" value="Regulatory_FmdB_Zinc_ribbon"/>
</dbReference>